<protein>
    <submittedName>
        <fullName evidence="1">Uncharacterized protein</fullName>
    </submittedName>
</protein>
<keyword evidence="2" id="KW-1185">Reference proteome</keyword>
<dbReference type="EMBL" id="JAPUUL010000355">
    <property type="protein sequence ID" value="KAJ8131116.1"/>
    <property type="molecule type" value="Genomic_DNA"/>
</dbReference>
<proteinExistence type="predicted"/>
<evidence type="ECO:0000313" key="1">
    <source>
        <dbReference type="EMBL" id="KAJ8131116.1"/>
    </source>
</evidence>
<sequence>MEMGCPNSKPTGHQQWGDARPRHNPPRTLYYESQPSMAHFQQPDHSAAREYSHHAKTWPATAPRNPQRVHRPEETRFPVAVPTQADSSQEGHSRQKLAEEARQETADHLNQVAEGRDRFEAQKRQERQQMHEAPSAVPRAEPIPRRPVPAPDRRAPGPRAPDPKAPEPKQSGATENRKNQRQKLTPIDIGTARLGRDYSQITSPVSPLTHNCGCKDGGIIVQ</sequence>
<organism evidence="1 2">
    <name type="scientific">Lasiodiplodia mahajangana</name>
    <dbReference type="NCBI Taxonomy" id="1108764"/>
    <lineage>
        <taxon>Eukaryota</taxon>
        <taxon>Fungi</taxon>
        <taxon>Dikarya</taxon>
        <taxon>Ascomycota</taxon>
        <taxon>Pezizomycotina</taxon>
        <taxon>Dothideomycetes</taxon>
        <taxon>Dothideomycetes incertae sedis</taxon>
        <taxon>Botryosphaeriales</taxon>
        <taxon>Botryosphaeriaceae</taxon>
        <taxon>Lasiodiplodia</taxon>
    </lineage>
</organism>
<dbReference type="Proteomes" id="UP001153332">
    <property type="component" value="Unassembled WGS sequence"/>
</dbReference>
<name>A0ACC2JUP0_9PEZI</name>
<reference evidence="1" key="1">
    <citation type="submission" date="2022-12" db="EMBL/GenBank/DDBJ databases">
        <title>Genome Sequence of Lasiodiplodia mahajangana.</title>
        <authorList>
            <person name="Buettner E."/>
        </authorList>
    </citation>
    <scope>NUCLEOTIDE SEQUENCE</scope>
    <source>
        <strain evidence="1">VT137</strain>
    </source>
</reference>
<gene>
    <name evidence="1" type="ORF">O1611_g2512</name>
</gene>
<accession>A0ACC2JUP0</accession>
<comment type="caution">
    <text evidence="1">The sequence shown here is derived from an EMBL/GenBank/DDBJ whole genome shotgun (WGS) entry which is preliminary data.</text>
</comment>
<evidence type="ECO:0000313" key="2">
    <source>
        <dbReference type="Proteomes" id="UP001153332"/>
    </source>
</evidence>